<accession>A0A9W6II49</accession>
<evidence type="ECO:0000256" key="2">
    <source>
        <dbReference type="ARBA" id="ARBA00022729"/>
    </source>
</evidence>
<dbReference type="AlphaFoldDB" id="A0A9W6II49"/>
<sequence>MNYAKLLAAGALSVLAAACSQPDTTAGAGSEQADAPRVVNVYSARHYRSDAAIYAAFTEQTGIEVNLIEASGDQLIERVRADGPRSPADVIITVDAARLHRAEEAGLFAQSDFAGFTPEIADNLIDPDGYWIAIAKRARVLAYSNQRVQPDEVSTYEDLADPRWEGRICVRESGNAYNQSLLASMVARLGEAEAEAWAAGIVANMARPPQGGDITQIIGVAAGDCDIAITNHYYYLLMQNSGEAANRAAAEAVTLFFPNQETSGAHVNISGAGIAVNAPHPEEARALIAFFLSDEAQRMFAEMTNEIPVVEGVEWENERLDAVMPFVADSRNVSELGDHNATAQRIFDRVGWQ</sequence>
<dbReference type="SUPFAM" id="SSF53850">
    <property type="entry name" value="Periplasmic binding protein-like II"/>
    <property type="match status" value="1"/>
</dbReference>
<organism evidence="5 6">
    <name type="scientific">Maricaulis virginensis</name>
    <dbReference type="NCBI Taxonomy" id="144022"/>
    <lineage>
        <taxon>Bacteria</taxon>
        <taxon>Pseudomonadati</taxon>
        <taxon>Pseudomonadota</taxon>
        <taxon>Alphaproteobacteria</taxon>
        <taxon>Maricaulales</taxon>
        <taxon>Maricaulaceae</taxon>
        <taxon>Maricaulis</taxon>
    </lineage>
</organism>
<keyword evidence="3" id="KW-0408">Iron</keyword>
<dbReference type="PROSITE" id="PS51257">
    <property type="entry name" value="PROKAR_LIPOPROTEIN"/>
    <property type="match status" value="1"/>
</dbReference>
<reference evidence="5" key="2">
    <citation type="submission" date="2023-01" db="EMBL/GenBank/DDBJ databases">
        <authorList>
            <person name="Sun Q."/>
            <person name="Evtushenko L."/>
        </authorList>
    </citation>
    <scope>NUCLEOTIDE SEQUENCE</scope>
    <source>
        <strain evidence="5">VKM B-1513</strain>
    </source>
</reference>
<dbReference type="GO" id="GO:0030288">
    <property type="term" value="C:outer membrane-bounded periplasmic space"/>
    <property type="evidence" value="ECO:0007669"/>
    <property type="project" value="TreeGrafter"/>
</dbReference>
<dbReference type="Gene3D" id="3.40.190.10">
    <property type="entry name" value="Periplasmic binding protein-like II"/>
    <property type="match status" value="2"/>
</dbReference>
<comment type="caution">
    <text evidence="5">The sequence shown here is derived from an EMBL/GenBank/DDBJ whole genome shotgun (WGS) entry which is preliminary data.</text>
</comment>
<evidence type="ECO:0000256" key="4">
    <source>
        <dbReference type="SAM" id="SignalP"/>
    </source>
</evidence>
<feature type="binding site" evidence="3">
    <location>
        <position position="234"/>
    </location>
    <ligand>
        <name>Fe cation</name>
        <dbReference type="ChEBI" id="CHEBI:24875"/>
    </ligand>
</feature>
<evidence type="ECO:0000256" key="3">
    <source>
        <dbReference type="PIRSR" id="PIRSR002825-1"/>
    </source>
</evidence>
<dbReference type="EMBL" id="BSFE01000001">
    <property type="protein sequence ID" value="GLK50747.1"/>
    <property type="molecule type" value="Genomic_DNA"/>
</dbReference>
<dbReference type="PANTHER" id="PTHR30006:SF15">
    <property type="entry name" value="IRON-UTILIZATION PERIPLASMIC PROTEIN"/>
    <property type="match status" value="1"/>
</dbReference>
<reference evidence="5" key="1">
    <citation type="journal article" date="2014" name="Int. J. Syst. Evol. Microbiol.">
        <title>Complete genome sequence of Corynebacterium casei LMG S-19264T (=DSM 44701T), isolated from a smear-ripened cheese.</title>
        <authorList>
            <consortium name="US DOE Joint Genome Institute (JGI-PGF)"/>
            <person name="Walter F."/>
            <person name="Albersmeier A."/>
            <person name="Kalinowski J."/>
            <person name="Ruckert C."/>
        </authorList>
    </citation>
    <scope>NUCLEOTIDE SEQUENCE</scope>
    <source>
        <strain evidence="5">VKM B-1513</strain>
    </source>
</reference>
<dbReference type="InterPro" id="IPR026045">
    <property type="entry name" value="Ferric-bd"/>
</dbReference>
<name>A0A9W6II49_9PROT</name>
<evidence type="ECO:0000313" key="5">
    <source>
        <dbReference type="EMBL" id="GLK50747.1"/>
    </source>
</evidence>
<dbReference type="PIRSF" id="PIRSF002825">
    <property type="entry name" value="CfbpA"/>
    <property type="match status" value="1"/>
</dbReference>
<comment type="similarity">
    <text evidence="1">Belongs to the bacterial solute-binding protein 1 family.</text>
</comment>
<dbReference type="Proteomes" id="UP001143486">
    <property type="component" value="Unassembled WGS sequence"/>
</dbReference>
<dbReference type="GO" id="GO:0046872">
    <property type="term" value="F:metal ion binding"/>
    <property type="evidence" value="ECO:0007669"/>
    <property type="project" value="UniProtKB-KW"/>
</dbReference>
<proteinExistence type="inferred from homology"/>
<feature type="binding site" evidence="3">
    <location>
        <position position="46"/>
    </location>
    <ligand>
        <name>Fe cation</name>
        <dbReference type="ChEBI" id="CHEBI:24875"/>
    </ligand>
</feature>
<dbReference type="Pfam" id="PF13343">
    <property type="entry name" value="SBP_bac_6"/>
    <property type="match status" value="1"/>
</dbReference>
<dbReference type="RefSeq" id="WP_271185146.1">
    <property type="nucleotide sequence ID" value="NZ_BSFE01000001.1"/>
</dbReference>
<keyword evidence="2 4" id="KW-0732">Signal</keyword>
<evidence type="ECO:0000256" key="1">
    <source>
        <dbReference type="ARBA" id="ARBA00008520"/>
    </source>
</evidence>
<evidence type="ECO:0000313" key="6">
    <source>
        <dbReference type="Proteomes" id="UP001143486"/>
    </source>
</evidence>
<feature type="chain" id="PRO_5040988683" evidence="4">
    <location>
        <begin position="17"/>
        <end position="353"/>
    </location>
</feature>
<feature type="signal peptide" evidence="4">
    <location>
        <begin position="1"/>
        <end position="16"/>
    </location>
</feature>
<feature type="binding site" evidence="3">
    <location>
        <position position="233"/>
    </location>
    <ligand>
        <name>Fe cation</name>
        <dbReference type="ChEBI" id="CHEBI:24875"/>
    </ligand>
</feature>
<gene>
    <name evidence="5" type="primary">idiA</name>
    <name evidence="5" type="ORF">GCM10017621_02550</name>
</gene>
<keyword evidence="6" id="KW-1185">Reference proteome</keyword>
<dbReference type="PANTHER" id="PTHR30006">
    <property type="entry name" value="THIAMINE-BINDING PERIPLASMIC PROTEIN-RELATED"/>
    <property type="match status" value="1"/>
</dbReference>
<keyword evidence="3" id="KW-0479">Metal-binding</keyword>
<protein>
    <submittedName>
        <fullName evidence="5">Iron deficiency-induced protein A</fullName>
    </submittedName>
</protein>